<sequence length="1077" mass="119472">MQNAGHDGVDQLSEAKIRCAVAIDMHQRGWGAVDGDHSRDLQRRRQNEYHAALAEQVRMQEAKKKAERDERLRANGSAAPTQAVQGGLFAGLGENHVVGKRFARGHHVEKMAADVRRSTQGAAPPPQSQQHLGYNEPPHAVPPPHYPQQDFNPPPQFDHGQYHHPVEPYMQPNRMEPPPFAGYPNEGYMQQPPQQHFQPPGSHHAHFPTNEHSPPLPQPPQHAMNQPSPPPPTSLQPVPGTSHGRRHVRGAAPVDSSRRNAQIEAQAMLKQQMEENQRRKQEAKRQQEMEERLELDRIQREVKLQEEALEAEKKAKQKEAMAKQQQLEADLRLKQEDQLRKNPKHRQKLVDDVPPPPAQSTGTSLSPPDHGQGFQDAVHVPWNAMQQMQQTPRDPPPPLWSQPAPTHGVGGDLFHPGGQGYDGQSFPPQQQQIFNQPLAYHHNMYPPAGMPALQQMPSMTHLNPPPMMNGFQSPPPSMAQFAMDERLQMLAAELVRQRALVEQLVMQPTVRNGGITVEDFEKLRREMQEELDRRDARHKQELEAWKLRAETLERQSTQGHLNGLSRQPSVNRSFVHGESNQVDQDDETFPTAAAVGNNDSSPSKSPQKPFPGLNGSYKLQQLELSPSKASVMEQGEGTIVSNSPQRPFSGVNGTYKFTADLLSKQDNPSRAMATKQSFPEQRSACKMQSKAPRLESNQEGDDNNAFNLTTFSKASASPTRSVKFASTSSTSQSSPTTSPAKPQDERGAYASKTSEKPFPGVHGTYNIPSSRGKSPPKAAALKAQSKATASTRKPVVSTSESASSPVKQRRVSPRQRPSPQKSPPRTQPTLAQQRQQRRPVQTSPQKIPKQFAVVNLLNDATTPVAASQTLKCDSQMIYFDGKVDPSTSLETEFGADDHLGEITASNLLSPRFNALFSHHAASNDATKGLLTSRTVNLTTEPSPLRQEPIQLGSNLKVIEETRQPTTLPDVPASFRVQEVKPSTAMSFRYDAHASILAATASSPTASFDIDDLYEKNTARCELLEQLEKTKSPAPQHVEELVSTFRRITLRKAARPQDGEEVRTTSNWVGDGLPKWLK</sequence>
<reference evidence="3 4" key="1">
    <citation type="submission" date="2019-07" db="EMBL/GenBank/DDBJ databases">
        <title>Genomics analysis of Aphanomyces spp. identifies a new class of oomycete effector associated with host adaptation.</title>
        <authorList>
            <person name="Gaulin E."/>
        </authorList>
    </citation>
    <scope>NUCLEOTIDE SEQUENCE [LARGE SCALE GENOMIC DNA]</scope>
    <source>
        <strain evidence="3 4">ATCC 201684</strain>
    </source>
</reference>
<feature type="compositionally biased region" description="Pro residues" evidence="2">
    <location>
        <begin position="139"/>
        <end position="156"/>
    </location>
</feature>
<feature type="region of interest" description="Disordered" evidence="2">
    <location>
        <begin position="60"/>
        <end position="79"/>
    </location>
</feature>
<feature type="compositionally biased region" description="Low complexity" evidence="2">
    <location>
        <begin position="600"/>
        <end position="611"/>
    </location>
</feature>
<comment type="caution">
    <text evidence="3">The sequence shown here is derived from an EMBL/GenBank/DDBJ whole genome shotgun (WGS) entry which is preliminary data.</text>
</comment>
<feature type="compositionally biased region" description="Low complexity" evidence="2">
    <location>
        <begin position="190"/>
        <end position="200"/>
    </location>
</feature>
<feature type="compositionally biased region" description="Polar residues" evidence="2">
    <location>
        <begin position="830"/>
        <end position="845"/>
    </location>
</feature>
<name>A0A6G0XYH3_9STRA</name>
<feature type="region of interest" description="Disordered" evidence="2">
    <location>
        <begin position="666"/>
        <end position="847"/>
    </location>
</feature>
<protein>
    <recommendedName>
        <fullName evidence="5">CCDC66 domain-containing protein</fullName>
    </recommendedName>
</protein>
<feature type="region of interest" description="Disordered" evidence="2">
    <location>
        <begin position="591"/>
        <end position="646"/>
    </location>
</feature>
<keyword evidence="4" id="KW-1185">Reference proteome</keyword>
<feature type="compositionally biased region" description="Low complexity" evidence="2">
    <location>
        <begin position="773"/>
        <end position="791"/>
    </location>
</feature>
<keyword evidence="1" id="KW-0175">Coiled coil</keyword>
<feature type="compositionally biased region" description="Polar residues" evidence="2">
    <location>
        <begin position="617"/>
        <end position="628"/>
    </location>
</feature>
<feature type="region of interest" description="Disordered" evidence="2">
    <location>
        <begin position="387"/>
        <end position="426"/>
    </location>
</feature>
<evidence type="ECO:0000256" key="1">
    <source>
        <dbReference type="SAM" id="Coils"/>
    </source>
</evidence>
<feature type="region of interest" description="Disordered" evidence="2">
    <location>
        <begin position="114"/>
        <end position="296"/>
    </location>
</feature>
<feature type="compositionally biased region" description="Polar residues" evidence="2">
    <location>
        <begin position="704"/>
        <end position="720"/>
    </location>
</feature>
<evidence type="ECO:0008006" key="5">
    <source>
        <dbReference type="Google" id="ProtNLM"/>
    </source>
</evidence>
<feature type="region of interest" description="Disordered" evidence="2">
    <location>
        <begin position="337"/>
        <end position="375"/>
    </location>
</feature>
<evidence type="ECO:0000313" key="3">
    <source>
        <dbReference type="EMBL" id="KAF0745577.1"/>
    </source>
</evidence>
<feature type="compositionally biased region" description="Polar residues" evidence="2">
    <location>
        <begin position="666"/>
        <end position="680"/>
    </location>
</feature>
<feature type="compositionally biased region" description="Low complexity" evidence="2">
    <location>
        <begin position="726"/>
        <end position="739"/>
    </location>
</feature>
<dbReference type="VEuPathDB" id="FungiDB:AeMF1_004167"/>
<dbReference type="EMBL" id="VJMJ01000001">
    <property type="protein sequence ID" value="KAF0745577.1"/>
    <property type="molecule type" value="Genomic_DNA"/>
</dbReference>
<gene>
    <name evidence="3" type="ORF">Ae201684_000032</name>
</gene>
<evidence type="ECO:0000256" key="2">
    <source>
        <dbReference type="SAM" id="MobiDB-lite"/>
    </source>
</evidence>
<organism evidence="3 4">
    <name type="scientific">Aphanomyces euteiches</name>
    <dbReference type="NCBI Taxonomy" id="100861"/>
    <lineage>
        <taxon>Eukaryota</taxon>
        <taxon>Sar</taxon>
        <taxon>Stramenopiles</taxon>
        <taxon>Oomycota</taxon>
        <taxon>Saprolegniomycetes</taxon>
        <taxon>Saprolegniales</taxon>
        <taxon>Verrucalvaceae</taxon>
        <taxon>Aphanomyces</taxon>
    </lineage>
</organism>
<accession>A0A6G0XYH3</accession>
<proteinExistence type="predicted"/>
<feature type="coiled-coil region" evidence="1">
    <location>
        <begin position="517"/>
        <end position="555"/>
    </location>
</feature>
<feature type="compositionally biased region" description="Basic and acidic residues" evidence="2">
    <location>
        <begin position="272"/>
        <end position="296"/>
    </location>
</feature>
<dbReference type="AlphaFoldDB" id="A0A6G0XYH3"/>
<feature type="compositionally biased region" description="Basic and acidic residues" evidence="2">
    <location>
        <begin position="60"/>
        <end position="73"/>
    </location>
</feature>
<dbReference type="Proteomes" id="UP000481153">
    <property type="component" value="Unassembled WGS sequence"/>
</dbReference>
<evidence type="ECO:0000313" key="4">
    <source>
        <dbReference type="Proteomes" id="UP000481153"/>
    </source>
</evidence>